<proteinExistence type="predicted"/>
<dbReference type="Pfam" id="PF01863">
    <property type="entry name" value="YgjP-like"/>
    <property type="match status" value="1"/>
</dbReference>
<dbReference type="InterPro" id="IPR053136">
    <property type="entry name" value="UTP_pyrophosphatase-like"/>
</dbReference>
<reference evidence="2 3" key="1">
    <citation type="submission" date="2018-11" db="EMBL/GenBank/DDBJ databases">
        <title>Genome squencing of methanotrophic bacteria isolated from alkaline groundwater in Korea.</title>
        <authorList>
            <person name="Nguyen L.N."/>
        </authorList>
    </citation>
    <scope>NUCLEOTIDE SEQUENCE [LARGE SCALE GENOMIC DNA]</scope>
    <source>
        <strain evidence="2 3">GW6</strain>
    </source>
</reference>
<accession>A0A3G8M183</accession>
<sequence length="255" mass="28573">MLRLLRQGPTPTGGASILTLVHAGETILVALRRSQNARRFTLRVRFAARDAVLTMPKRASLRDARDFAQRHAAWIASRLDRLPATIPFAHGSVAPLRGVDHMIAHHPDRRGVTWIEPRDDAEAPFTLCVAGQTEHVHRRVQDHLKREARRDLEEAVARHTGALSLPPRGVGLRDPISRWGSCSASGSLNFSWRLIMAPPFVLDYLAAHEVAHLVHLDHSPRFWKLTRRLCADTDHAEAWLSAHGAHLHKYGAKAR</sequence>
<dbReference type="AlphaFoldDB" id="A0A3G8M183"/>
<protein>
    <submittedName>
        <fullName evidence="2">M48 family peptidase</fullName>
    </submittedName>
</protein>
<evidence type="ECO:0000259" key="1">
    <source>
        <dbReference type="Pfam" id="PF01863"/>
    </source>
</evidence>
<feature type="domain" description="YgjP-like metallopeptidase" evidence="1">
    <location>
        <begin position="42"/>
        <end position="243"/>
    </location>
</feature>
<dbReference type="PANTHER" id="PTHR30399:SF1">
    <property type="entry name" value="UTP PYROPHOSPHATASE"/>
    <property type="match status" value="1"/>
</dbReference>
<name>A0A3G8M183_9HYPH</name>
<dbReference type="RefSeq" id="WP_124737536.1">
    <property type="nucleotide sequence ID" value="NZ_CP034086.1"/>
</dbReference>
<dbReference type="CDD" id="cd07344">
    <property type="entry name" value="M48_yhfN_like"/>
    <property type="match status" value="1"/>
</dbReference>
<organism evidence="2 3">
    <name type="scientific">Methylocystis rosea</name>
    <dbReference type="NCBI Taxonomy" id="173366"/>
    <lineage>
        <taxon>Bacteria</taxon>
        <taxon>Pseudomonadati</taxon>
        <taxon>Pseudomonadota</taxon>
        <taxon>Alphaproteobacteria</taxon>
        <taxon>Hyphomicrobiales</taxon>
        <taxon>Methylocystaceae</taxon>
        <taxon>Methylocystis</taxon>
    </lineage>
</organism>
<evidence type="ECO:0000313" key="3">
    <source>
        <dbReference type="Proteomes" id="UP000273982"/>
    </source>
</evidence>
<dbReference type="KEGG" id="mros:EHO51_02340"/>
<dbReference type="PANTHER" id="PTHR30399">
    <property type="entry name" value="UNCHARACTERIZED PROTEIN YGJP"/>
    <property type="match status" value="1"/>
</dbReference>
<evidence type="ECO:0000313" key="2">
    <source>
        <dbReference type="EMBL" id="AZG75671.1"/>
    </source>
</evidence>
<dbReference type="Proteomes" id="UP000273982">
    <property type="component" value="Chromosome"/>
</dbReference>
<dbReference type="InterPro" id="IPR002725">
    <property type="entry name" value="YgjP-like_metallopeptidase"/>
</dbReference>
<gene>
    <name evidence="2" type="ORF">EHO51_02340</name>
</gene>
<dbReference type="Gene3D" id="3.30.2010.10">
    <property type="entry name" value="Metalloproteases ('zincins'), catalytic domain"/>
    <property type="match status" value="1"/>
</dbReference>
<dbReference type="EMBL" id="CP034086">
    <property type="protein sequence ID" value="AZG75671.1"/>
    <property type="molecule type" value="Genomic_DNA"/>
</dbReference>